<dbReference type="InterPro" id="IPR019500">
    <property type="entry name" value="Pep_S46"/>
</dbReference>
<evidence type="ECO:0000313" key="8">
    <source>
        <dbReference type="Proteomes" id="UP000001302"/>
    </source>
</evidence>
<dbReference type="Gene3D" id="2.40.10.10">
    <property type="entry name" value="Trypsin-like serine proteases"/>
    <property type="match status" value="1"/>
</dbReference>
<evidence type="ECO:0000256" key="1">
    <source>
        <dbReference type="ARBA" id="ARBA00010491"/>
    </source>
</evidence>
<evidence type="ECO:0000256" key="4">
    <source>
        <dbReference type="ARBA" id="ARBA00022729"/>
    </source>
</evidence>
<dbReference type="GO" id="GO:0070009">
    <property type="term" value="F:serine-type aminopeptidase activity"/>
    <property type="evidence" value="ECO:0007669"/>
    <property type="project" value="UniProtKB-UniRule"/>
</dbReference>
<evidence type="ECO:0000256" key="6">
    <source>
        <dbReference type="RuleBase" id="RU366067"/>
    </source>
</evidence>
<dbReference type="GO" id="GO:0008239">
    <property type="term" value="F:dipeptidyl-peptidase activity"/>
    <property type="evidence" value="ECO:0007669"/>
    <property type="project" value="UniProtKB-UniRule"/>
</dbReference>
<keyword evidence="6" id="KW-0720">Serine protease</keyword>
<dbReference type="GO" id="GO:0043171">
    <property type="term" value="P:peptide catabolic process"/>
    <property type="evidence" value="ECO:0007669"/>
    <property type="project" value="UniProtKB-UniRule"/>
</dbReference>
<dbReference type="FunFam" id="2.40.10.10:FF:000102">
    <property type="entry name" value="Dipeptidyl-peptidase 7"/>
    <property type="match status" value="1"/>
</dbReference>
<dbReference type="HOGENOM" id="CLU_013776_0_0_5"/>
<evidence type="ECO:0000313" key="7">
    <source>
        <dbReference type="EMBL" id="ADM10789.1"/>
    </source>
</evidence>
<dbReference type="PANTHER" id="PTHR38469:SF1">
    <property type="entry name" value="PERIPLASMIC PEPTIDASE SUBFAMILY S1B"/>
    <property type="match status" value="1"/>
</dbReference>
<dbReference type="RefSeq" id="WP_013301763.1">
    <property type="nucleotide sequence ID" value="NC_014414.1"/>
</dbReference>
<dbReference type="PANTHER" id="PTHR38469">
    <property type="entry name" value="PERIPLASMIC PEPTIDASE SUBFAMILY S1B"/>
    <property type="match status" value="1"/>
</dbReference>
<dbReference type="MEROPS" id="S46.003"/>
<dbReference type="OrthoDB" id="9805367at2"/>
<name>E0THX8_PARBH</name>
<keyword evidence="8" id="KW-1185">Reference proteome</keyword>
<organism evidence="7 8">
    <name type="scientific">Parvularcula bermudensis (strain ATCC BAA-594 / HTCC2503 / KCTC 12087)</name>
    <dbReference type="NCBI Taxonomy" id="314260"/>
    <lineage>
        <taxon>Bacteria</taxon>
        <taxon>Pseudomonadati</taxon>
        <taxon>Pseudomonadota</taxon>
        <taxon>Alphaproteobacteria</taxon>
        <taxon>Parvularculales</taxon>
        <taxon>Parvularculaceae</taxon>
        <taxon>Parvularcula</taxon>
    </lineage>
</organism>
<gene>
    <name evidence="7" type="ordered locus">PB2503_00100</name>
</gene>
<keyword evidence="2 6" id="KW-0031">Aminopeptidase</keyword>
<dbReference type="InterPro" id="IPR009003">
    <property type="entry name" value="Peptidase_S1_PA"/>
</dbReference>
<reference evidence="7 8" key="2">
    <citation type="journal article" date="2011" name="J. Bacteriol.">
        <title>Complete genome sequence of strain HTCC2503T of Parvularcula bermudensis, the type species of the order "Parvularculales" in the class Alphaproteobacteria.</title>
        <authorList>
            <person name="Oh H.M."/>
            <person name="Kang I."/>
            <person name="Vergin K.L."/>
            <person name="Kang D."/>
            <person name="Rhee K.H."/>
            <person name="Giovannoni S.J."/>
            <person name="Cho J.C."/>
        </authorList>
    </citation>
    <scope>NUCLEOTIDE SEQUENCE [LARGE SCALE GENOMIC DNA]</scope>
    <source>
        <strain evidence="8">ATCC BAA-594 / HTCC2503 / KCTC 12087</strain>
    </source>
</reference>
<reference evidence="8" key="1">
    <citation type="submission" date="2010-08" db="EMBL/GenBank/DDBJ databases">
        <title>Genome sequence of Parvularcula bermudensis HTCC2503.</title>
        <authorList>
            <person name="Kang D.-M."/>
            <person name="Oh H.-M."/>
            <person name="Cho J.-C."/>
        </authorList>
    </citation>
    <scope>NUCLEOTIDE SEQUENCE [LARGE SCALE GENOMIC DNA]</scope>
    <source>
        <strain evidence="8">ATCC BAA-594 / HTCC2503 / KCTC 12087</strain>
    </source>
</reference>
<dbReference type="Pfam" id="PF10459">
    <property type="entry name" value="Peptidase_S46"/>
    <property type="match status" value="1"/>
</dbReference>
<comment type="function">
    <text evidence="6">Catalyzes the removal of dipeptides from the N-terminus of oligopeptides.</text>
</comment>
<keyword evidence="4" id="KW-0732">Signal</keyword>
<evidence type="ECO:0000256" key="5">
    <source>
        <dbReference type="ARBA" id="ARBA00022801"/>
    </source>
</evidence>
<comment type="similarity">
    <text evidence="1 6">Belongs to the peptidase S46 family.</text>
</comment>
<protein>
    <recommendedName>
        <fullName evidence="6">Dipeptidyl-peptidase</fullName>
        <ecNumber evidence="6">3.4.14.-</ecNumber>
    </recommendedName>
</protein>
<dbReference type="AlphaFoldDB" id="E0THX8"/>
<dbReference type="eggNOG" id="COG3591">
    <property type="taxonomic scope" value="Bacteria"/>
</dbReference>
<accession>E0THX8</accession>
<proteinExistence type="inferred from homology"/>
<dbReference type="SUPFAM" id="SSF50494">
    <property type="entry name" value="Trypsin-like serine proteases"/>
    <property type="match status" value="1"/>
</dbReference>
<dbReference type="EMBL" id="CP002156">
    <property type="protein sequence ID" value="ADM10789.1"/>
    <property type="molecule type" value="Genomic_DNA"/>
</dbReference>
<dbReference type="InterPro" id="IPR043504">
    <property type="entry name" value="Peptidase_S1_PA_chymotrypsin"/>
</dbReference>
<sequence length="725" mass="80165">MSYLKVGASALAIGIGFIGLVRADEGMWTPDQLPAIADDLRETGLELDPAALTDLTGFPMGAVISLGGCTASFVSDEGLVVTNHHCARGSVQYNSTEENNYLADGFLAAANTDELPAAPGTRVYVTVQVDDVTDQIRSGIDGEMSGEEVFAAIDAAEKALVAACEEQAGHRCQVASFYGGLQYKLIDRLEIRDVRIVYAPGDNIGKYGGDIDNWMWPRHTGDFAFYRAYVGPDGLPADHSDANVPFAPEHVLKVSAGGLDEGDFVMAAGYPGSTQRYTRLAEVKHTFDWQYPTFETLLARWIEAIETAAPKGSDARLKYEARLAGLNNYMKNLGGQISGARRVNLVERRAAREAALNEWIAADGAREKFAATLVEVDALTEEGAQAQQTNWVYNNATRPQLLSAAQRLYRLARERQKPNTERESGYQERDMTFFREGMQAIDRRYDPVVDKAEWMLFIEDYMTADDNVRVEAFDRALDLPRDWDPEKVSKILDRFYDRSELDDVETRLALMEADPDQFERSRDPFIKLAVALYDHEMALENAAKDRAGRMAELRPDYMRAIIDWQESQGFAAYPDANSTLRVTYGTVLGGSPQDGLRYDPFTTLEGLAAKATGEAPFDAPERQLDVIEAGDYGSYALEGLGSVPVNFLSNLDSTGGNSGSPTLNANGELVGLLFDGTIESVNSDWDFDPRTTRTIHVDSRYMLWVMEKVDGAQRLIDEMEIVTED</sequence>
<evidence type="ECO:0000256" key="2">
    <source>
        <dbReference type="ARBA" id="ARBA00022438"/>
    </source>
</evidence>
<dbReference type="STRING" id="314260.PB2503_00100"/>
<keyword evidence="3 6" id="KW-0645">Protease</keyword>
<dbReference type="Proteomes" id="UP000001302">
    <property type="component" value="Chromosome"/>
</dbReference>
<evidence type="ECO:0000256" key="3">
    <source>
        <dbReference type="ARBA" id="ARBA00022670"/>
    </source>
</evidence>
<dbReference type="KEGG" id="pbr:PB2503_00100"/>
<keyword evidence="5 6" id="KW-0378">Hydrolase</keyword>
<dbReference type="EC" id="3.4.14.-" evidence="6"/>
<dbReference type="GO" id="GO:0006508">
    <property type="term" value="P:proteolysis"/>
    <property type="evidence" value="ECO:0007669"/>
    <property type="project" value="UniProtKB-KW"/>
</dbReference>